<feature type="non-terminal residue" evidence="3">
    <location>
        <position position="1"/>
    </location>
</feature>
<dbReference type="GO" id="GO:0016779">
    <property type="term" value="F:nucleotidyltransferase activity"/>
    <property type="evidence" value="ECO:0007669"/>
    <property type="project" value="UniProtKB-ARBA"/>
</dbReference>
<sequence length="97" mass="10192">ENIFIEAGAKLEYTTLNASTGPIYIGKDAEIMEGSVIRGPLALCNNAVVKLGAKIYGPTTIGPYSKVCGEVSNSVIFGYSSKGHDGYLGDSVLGEWC</sequence>
<evidence type="ECO:0000313" key="3">
    <source>
        <dbReference type="EMBL" id="MCB4800368.1"/>
    </source>
</evidence>
<keyword evidence="2" id="KW-0012">Acyltransferase</keyword>
<dbReference type="EMBL" id="JAJAPW010000071">
    <property type="protein sequence ID" value="MCB4800368.1"/>
    <property type="molecule type" value="Genomic_DNA"/>
</dbReference>
<dbReference type="AlphaFoldDB" id="A0A9X1L313"/>
<dbReference type="PANTHER" id="PTHR43584:SF8">
    <property type="entry name" value="N-ACETYLMURAMATE ALPHA-1-PHOSPHATE URIDYLYLTRANSFERASE"/>
    <property type="match status" value="1"/>
</dbReference>
<reference evidence="3" key="1">
    <citation type="submission" date="2021-10" db="EMBL/GenBank/DDBJ databases">
        <title>Tamlana sargassums sp. nov., and Tamlana laminarinivorans sp. nov., two new bacteria isolated from the brown alga.</title>
        <authorList>
            <person name="Li J."/>
        </authorList>
    </citation>
    <scope>NUCLEOTIDE SEQUENCE</scope>
    <source>
        <strain evidence="3">PT2-4</strain>
    </source>
</reference>
<dbReference type="InterPro" id="IPR050065">
    <property type="entry name" value="GlmU-like"/>
</dbReference>
<dbReference type="SUPFAM" id="SSF51161">
    <property type="entry name" value="Trimeric LpxA-like enzymes"/>
    <property type="match status" value="1"/>
</dbReference>
<dbReference type="Gene3D" id="2.160.10.10">
    <property type="entry name" value="Hexapeptide repeat proteins"/>
    <property type="match status" value="1"/>
</dbReference>
<keyword evidence="1" id="KW-0808">Transferase</keyword>
<dbReference type="InterPro" id="IPR011004">
    <property type="entry name" value="Trimer_LpxA-like_sf"/>
</dbReference>
<name>A0A9X1L313_9FLAO</name>
<dbReference type="Proteomes" id="UP001139199">
    <property type="component" value="Unassembled WGS sequence"/>
</dbReference>
<evidence type="ECO:0000256" key="2">
    <source>
        <dbReference type="ARBA" id="ARBA00023315"/>
    </source>
</evidence>
<organism evidence="3 4">
    <name type="scientific">Neotamlana laminarinivorans</name>
    <dbReference type="NCBI Taxonomy" id="2883124"/>
    <lineage>
        <taxon>Bacteria</taxon>
        <taxon>Pseudomonadati</taxon>
        <taxon>Bacteroidota</taxon>
        <taxon>Flavobacteriia</taxon>
        <taxon>Flavobacteriales</taxon>
        <taxon>Flavobacteriaceae</taxon>
        <taxon>Neotamlana</taxon>
    </lineage>
</organism>
<protein>
    <submittedName>
        <fullName evidence="3">Glucose-1-phosphate thymidylyltransferase</fullName>
    </submittedName>
</protein>
<proteinExistence type="predicted"/>
<evidence type="ECO:0000313" key="4">
    <source>
        <dbReference type="Proteomes" id="UP001139199"/>
    </source>
</evidence>
<dbReference type="GO" id="GO:0016746">
    <property type="term" value="F:acyltransferase activity"/>
    <property type="evidence" value="ECO:0007669"/>
    <property type="project" value="UniProtKB-KW"/>
</dbReference>
<comment type="caution">
    <text evidence="3">The sequence shown here is derived from an EMBL/GenBank/DDBJ whole genome shotgun (WGS) entry which is preliminary data.</text>
</comment>
<gene>
    <name evidence="3" type="ORF">LG649_16085</name>
</gene>
<dbReference type="PANTHER" id="PTHR43584">
    <property type="entry name" value="NUCLEOTIDYL TRANSFERASE"/>
    <property type="match status" value="1"/>
</dbReference>
<keyword evidence="4" id="KW-1185">Reference proteome</keyword>
<evidence type="ECO:0000256" key="1">
    <source>
        <dbReference type="ARBA" id="ARBA00022679"/>
    </source>
</evidence>
<feature type="non-terminal residue" evidence="3">
    <location>
        <position position="97"/>
    </location>
</feature>
<accession>A0A9X1L313</accession>